<reference evidence="7 8" key="1">
    <citation type="submission" date="2019-12" db="EMBL/GenBank/DDBJ databases">
        <title>Genomic-based taxomic classification of the family Erythrobacteraceae.</title>
        <authorList>
            <person name="Xu L."/>
        </authorList>
    </citation>
    <scope>NUCLEOTIDE SEQUENCE [LARGE SCALE GENOMIC DNA]</scope>
    <source>
        <strain evidence="7 8">JCM 17468</strain>
    </source>
</reference>
<dbReference type="Pfam" id="PF04932">
    <property type="entry name" value="Wzy_C"/>
    <property type="match status" value="1"/>
</dbReference>
<accession>A0A844Y7N3</accession>
<feature type="transmembrane region" description="Helical" evidence="5">
    <location>
        <begin position="248"/>
        <end position="266"/>
    </location>
</feature>
<feature type="transmembrane region" description="Helical" evidence="5">
    <location>
        <begin position="124"/>
        <end position="143"/>
    </location>
</feature>
<evidence type="ECO:0000256" key="1">
    <source>
        <dbReference type="ARBA" id="ARBA00004141"/>
    </source>
</evidence>
<evidence type="ECO:0000256" key="2">
    <source>
        <dbReference type="ARBA" id="ARBA00022692"/>
    </source>
</evidence>
<evidence type="ECO:0000256" key="5">
    <source>
        <dbReference type="SAM" id="Phobius"/>
    </source>
</evidence>
<feature type="transmembrane region" description="Helical" evidence="5">
    <location>
        <begin position="12"/>
        <end position="30"/>
    </location>
</feature>
<feature type="transmembrane region" description="Helical" evidence="5">
    <location>
        <begin position="42"/>
        <end position="58"/>
    </location>
</feature>
<comment type="subcellular location">
    <subcellularLocation>
        <location evidence="1">Membrane</location>
        <topology evidence="1">Multi-pass membrane protein</topology>
    </subcellularLocation>
</comment>
<dbReference type="NCBIfam" id="TIGR04370">
    <property type="entry name" value="glyco_rpt_poly"/>
    <property type="match status" value="1"/>
</dbReference>
<dbReference type="EMBL" id="WTYD01000002">
    <property type="protein sequence ID" value="MXO54660.1"/>
    <property type="molecule type" value="Genomic_DNA"/>
</dbReference>
<dbReference type="GO" id="GO:0016020">
    <property type="term" value="C:membrane"/>
    <property type="evidence" value="ECO:0007669"/>
    <property type="project" value="UniProtKB-SubCell"/>
</dbReference>
<feature type="transmembrane region" description="Helical" evidence="5">
    <location>
        <begin position="406"/>
        <end position="423"/>
    </location>
</feature>
<organism evidence="7 8">
    <name type="scientific">Qipengyuania pelagi</name>
    <dbReference type="NCBI Taxonomy" id="994320"/>
    <lineage>
        <taxon>Bacteria</taxon>
        <taxon>Pseudomonadati</taxon>
        <taxon>Pseudomonadota</taxon>
        <taxon>Alphaproteobacteria</taxon>
        <taxon>Sphingomonadales</taxon>
        <taxon>Erythrobacteraceae</taxon>
        <taxon>Qipengyuania</taxon>
    </lineage>
</organism>
<dbReference type="RefSeq" id="WP_160661557.1">
    <property type="nucleotide sequence ID" value="NZ_BAABDV010000001.1"/>
</dbReference>
<keyword evidence="4 5" id="KW-0472">Membrane</keyword>
<dbReference type="Proteomes" id="UP000430272">
    <property type="component" value="Unassembled WGS sequence"/>
</dbReference>
<proteinExistence type="predicted"/>
<gene>
    <name evidence="7" type="ORF">GRI47_11680</name>
</gene>
<dbReference type="OrthoDB" id="7628239at2"/>
<feature type="domain" description="O-antigen ligase-related" evidence="6">
    <location>
        <begin position="234"/>
        <end position="382"/>
    </location>
</feature>
<dbReference type="PANTHER" id="PTHR37422:SF13">
    <property type="entry name" value="LIPOPOLYSACCHARIDE BIOSYNTHESIS PROTEIN PA4999-RELATED"/>
    <property type="match status" value="1"/>
</dbReference>
<evidence type="ECO:0000313" key="7">
    <source>
        <dbReference type="EMBL" id="MXO54660.1"/>
    </source>
</evidence>
<keyword evidence="2 5" id="KW-0812">Transmembrane</keyword>
<dbReference type="PANTHER" id="PTHR37422">
    <property type="entry name" value="TEICHURONIC ACID BIOSYNTHESIS PROTEIN TUAE"/>
    <property type="match status" value="1"/>
</dbReference>
<name>A0A844Y7N3_9SPHN</name>
<evidence type="ECO:0000313" key="8">
    <source>
        <dbReference type="Proteomes" id="UP000430272"/>
    </source>
</evidence>
<evidence type="ECO:0000259" key="6">
    <source>
        <dbReference type="Pfam" id="PF04932"/>
    </source>
</evidence>
<sequence length="462" mass="50153">MPRSPASPADLSARLSFWLLCVFLVILWIAGGASRADVAGQAVVRFFAWAFLIVFVLFSARFEWRRVKPVAIFLGLAALLVFLQLVPLPPEVWTALPGRELLKGAAEVSDQPQPWRPLSISPSATVNALGSLVVPTLVLILCAQLTREQHWRIAALLLALIFAGCLLGLLQFSGANFDNPLINYQDAAVSGNFANRNHFALFVAIGCLLALVWGLRGDHDKKWKPIVAIGVLPLFLLIALATGSRAGFLLSILAIATGLFLTRSVLLQELRALPRWMALTVLAFVFLAMVGAVILSFSLGRAVSIDRAFELNAAEDLRSQAFPYIIEALTRYFPVGSGFGTFDPVYRIGEPDSLLQPQYFNRAHNDWLEVILDGGIAGVALLTAVFVWIAVTAFKAWRRGEGSRGLAGVGTVALILTMLASVPDYPGRTPMIMAVIMIAAIWLHVGSQSSHQASKTRNPPPP</sequence>
<keyword evidence="8" id="KW-1185">Reference proteome</keyword>
<keyword evidence="3 5" id="KW-1133">Transmembrane helix</keyword>
<feature type="transmembrane region" description="Helical" evidence="5">
    <location>
        <begin position="226"/>
        <end position="242"/>
    </location>
</feature>
<protein>
    <submittedName>
        <fullName evidence="7">Oligosaccharide repeat unit polymerase</fullName>
    </submittedName>
</protein>
<evidence type="ECO:0000256" key="3">
    <source>
        <dbReference type="ARBA" id="ARBA00022989"/>
    </source>
</evidence>
<comment type="caution">
    <text evidence="7">The sequence shown here is derived from an EMBL/GenBank/DDBJ whole genome shotgun (WGS) entry which is preliminary data.</text>
</comment>
<feature type="transmembrane region" description="Helical" evidence="5">
    <location>
        <begin position="278"/>
        <end position="299"/>
    </location>
</feature>
<feature type="transmembrane region" description="Helical" evidence="5">
    <location>
        <begin position="429"/>
        <end position="447"/>
    </location>
</feature>
<feature type="transmembrane region" description="Helical" evidence="5">
    <location>
        <begin position="70"/>
        <end position="88"/>
    </location>
</feature>
<feature type="transmembrane region" description="Helical" evidence="5">
    <location>
        <begin position="197"/>
        <end position="214"/>
    </location>
</feature>
<evidence type="ECO:0000256" key="4">
    <source>
        <dbReference type="ARBA" id="ARBA00023136"/>
    </source>
</evidence>
<dbReference type="InterPro" id="IPR051533">
    <property type="entry name" value="WaaL-like"/>
</dbReference>
<dbReference type="AlphaFoldDB" id="A0A844Y7N3"/>
<feature type="transmembrane region" description="Helical" evidence="5">
    <location>
        <begin position="155"/>
        <end position="177"/>
    </location>
</feature>
<feature type="transmembrane region" description="Helical" evidence="5">
    <location>
        <begin position="375"/>
        <end position="394"/>
    </location>
</feature>
<dbReference type="InterPro" id="IPR007016">
    <property type="entry name" value="O-antigen_ligase-rel_domated"/>
</dbReference>